<accession>A0AAE4BQJ5</accession>
<comment type="caution">
    <text evidence="1">The sequence shown here is derived from an EMBL/GenBank/DDBJ whole genome shotgun (WGS) entry which is preliminary data.</text>
</comment>
<organism evidence="1 2">
    <name type="scientific">Aureibacter tunicatorum</name>
    <dbReference type="NCBI Taxonomy" id="866807"/>
    <lineage>
        <taxon>Bacteria</taxon>
        <taxon>Pseudomonadati</taxon>
        <taxon>Bacteroidota</taxon>
        <taxon>Cytophagia</taxon>
        <taxon>Cytophagales</taxon>
        <taxon>Persicobacteraceae</taxon>
        <taxon>Aureibacter</taxon>
    </lineage>
</organism>
<name>A0AAE4BQJ5_9BACT</name>
<reference evidence="1" key="1">
    <citation type="submission" date="2023-07" db="EMBL/GenBank/DDBJ databases">
        <title>Genomic Encyclopedia of Type Strains, Phase IV (KMG-IV): sequencing the most valuable type-strain genomes for metagenomic binning, comparative biology and taxonomic classification.</title>
        <authorList>
            <person name="Goeker M."/>
        </authorList>
    </citation>
    <scope>NUCLEOTIDE SEQUENCE</scope>
    <source>
        <strain evidence="1">DSM 26174</strain>
    </source>
</reference>
<sequence>MICFVGKKVHRKYVFLCFFNKLRVGENADGLSK</sequence>
<evidence type="ECO:0000313" key="2">
    <source>
        <dbReference type="Proteomes" id="UP001185092"/>
    </source>
</evidence>
<dbReference type="Proteomes" id="UP001185092">
    <property type="component" value="Unassembled WGS sequence"/>
</dbReference>
<protein>
    <submittedName>
        <fullName evidence="1">Uncharacterized protein</fullName>
    </submittedName>
</protein>
<dbReference type="AlphaFoldDB" id="A0AAE4BQJ5"/>
<keyword evidence="2" id="KW-1185">Reference proteome</keyword>
<proteinExistence type="predicted"/>
<dbReference type="EMBL" id="JAVDQD010000001">
    <property type="protein sequence ID" value="MDR6237028.1"/>
    <property type="molecule type" value="Genomic_DNA"/>
</dbReference>
<evidence type="ECO:0000313" key="1">
    <source>
        <dbReference type="EMBL" id="MDR6237028.1"/>
    </source>
</evidence>
<gene>
    <name evidence="1" type="ORF">HNQ88_000004</name>
</gene>